<dbReference type="EMBL" id="FQYL01000005">
    <property type="protein sequence ID" value="SHI78918.1"/>
    <property type="molecule type" value="Genomic_DNA"/>
</dbReference>
<dbReference type="Proteomes" id="UP000184390">
    <property type="component" value="Unassembled WGS sequence"/>
</dbReference>
<organism evidence="1 2">
    <name type="scientific">Actinomyces denticolens</name>
    <dbReference type="NCBI Taxonomy" id="52767"/>
    <lineage>
        <taxon>Bacteria</taxon>
        <taxon>Bacillati</taxon>
        <taxon>Actinomycetota</taxon>
        <taxon>Actinomycetes</taxon>
        <taxon>Actinomycetales</taxon>
        <taxon>Actinomycetaceae</taxon>
        <taxon>Actinomyces</taxon>
    </lineage>
</organism>
<evidence type="ECO:0000313" key="1">
    <source>
        <dbReference type="EMBL" id="SHI78918.1"/>
    </source>
</evidence>
<proteinExistence type="predicted"/>
<evidence type="ECO:0008006" key="3">
    <source>
        <dbReference type="Google" id="ProtNLM"/>
    </source>
</evidence>
<evidence type="ECO:0000313" key="2">
    <source>
        <dbReference type="Proteomes" id="UP000184390"/>
    </source>
</evidence>
<gene>
    <name evidence="1" type="ORF">SAMN05216246_10511</name>
</gene>
<protein>
    <recommendedName>
        <fullName evidence="3">Secreted protein</fullName>
    </recommendedName>
</protein>
<comment type="caution">
    <text evidence="1">The sequence shown here is derived from an EMBL/GenBank/DDBJ whole genome shotgun (WGS) entry which is preliminary data.</text>
</comment>
<reference evidence="1 2" key="1">
    <citation type="submission" date="2016-11" db="EMBL/GenBank/DDBJ databases">
        <authorList>
            <person name="Varghese N."/>
            <person name="Submissions S."/>
        </authorList>
    </citation>
    <scope>NUCLEOTIDE SEQUENCE [LARGE SCALE GENOMIC DNA]</scope>
    <source>
        <strain evidence="1 2">PA</strain>
    </source>
</reference>
<name>A0ABY1I967_9ACTO</name>
<keyword evidence="2" id="KW-1185">Reference proteome</keyword>
<accession>A0ABY1I967</accession>
<sequence length="149" mass="16930">MSQAKSLREDSPLPGCVDCLLVLLILLALSALEDQRPYVIVLFKHMTEHRQRPLPRSFLTTALRKRLRHDHEMPRTSSSDHLAYLVFHTRHMVPPVELAAFRCVDGELISEVGSFLITHPRSEDVSRLGKLRPAHALVAVCDEIHNSPR</sequence>